<dbReference type="Proteomes" id="UP000254718">
    <property type="component" value="Unassembled WGS sequence"/>
</dbReference>
<dbReference type="GO" id="GO:0005524">
    <property type="term" value="F:ATP binding"/>
    <property type="evidence" value="ECO:0007669"/>
    <property type="project" value="UniProtKB-KW"/>
</dbReference>
<dbReference type="PANTHER" id="PTHR10099:SF1">
    <property type="entry name" value="PHOSPHORIBOSYLFORMYLGLYCINAMIDINE SYNTHASE"/>
    <property type="match status" value="1"/>
</dbReference>
<evidence type="ECO:0000256" key="4">
    <source>
        <dbReference type="ARBA" id="ARBA00022840"/>
    </source>
</evidence>
<proteinExistence type="predicted"/>
<dbReference type="GO" id="GO:0004642">
    <property type="term" value="F:phosphoribosylformylglycinamidine synthase activity"/>
    <property type="evidence" value="ECO:0007669"/>
    <property type="project" value="UniProtKB-EC"/>
</dbReference>
<keyword evidence="3" id="KW-0658">Purine biosynthesis</keyword>
<dbReference type="Pfam" id="PF18076">
    <property type="entry name" value="FGAR-AT_N"/>
    <property type="match status" value="1"/>
</dbReference>
<dbReference type="GO" id="GO:0006164">
    <property type="term" value="P:purine nucleotide biosynthetic process"/>
    <property type="evidence" value="ECO:0007669"/>
    <property type="project" value="UniProtKB-KW"/>
</dbReference>
<protein>
    <submittedName>
        <fullName evidence="6">Phosphoribosylformylglycinamidine synthase</fullName>
        <ecNumber evidence="6">6.3.5.3</ecNumber>
    </submittedName>
</protein>
<keyword evidence="1 6" id="KW-0436">Ligase</keyword>
<name>A0AAX2K7P2_ECOLX</name>
<feature type="domain" description="Phosphoribosylformylglycinamidine synthase N-terminal" evidence="5">
    <location>
        <begin position="36"/>
        <end position="150"/>
    </location>
</feature>
<gene>
    <name evidence="6" type="primary">purL_1</name>
    <name evidence="6" type="ORF">NCTC8333_01518</name>
</gene>
<evidence type="ECO:0000313" key="7">
    <source>
        <dbReference type="Proteomes" id="UP000254718"/>
    </source>
</evidence>
<dbReference type="EMBL" id="UGFE01000002">
    <property type="protein sequence ID" value="STM22627.1"/>
    <property type="molecule type" value="Genomic_DNA"/>
</dbReference>
<evidence type="ECO:0000256" key="3">
    <source>
        <dbReference type="ARBA" id="ARBA00022755"/>
    </source>
</evidence>
<comment type="caution">
    <text evidence="6">The sequence shown here is derived from an EMBL/GenBank/DDBJ whole genome shotgun (WGS) entry which is preliminary data.</text>
</comment>
<dbReference type="EC" id="6.3.5.3" evidence="6"/>
<evidence type="ECO:0000256" key="2">
    <source>
        <dbReference type="ARBA" id="ARBA00022741"/>
    </source>
</evidence>
<dbReference type="SUPFAM" id="SSF82697">
    <property type="entry name" value="PurS-like"/>
    <property type="match status" value="1"/>
</dbReference>
<organism evidence="6 7">
    <name type="scientific">Escherichia coli</name>
    <dbReference type="NCBI Taxonomy" id="562"/>
    <lineage>
        <taxon>Bacteria</taxon>
        <taxon>Pseudomonadati</taxon>
        <taxon>Pseudomonadota</taxon>
        <taxon>Gammaproteobacteria</taxon>
        <taxon>Enterobacterales</taxon>
        <taxon>Enterobacteriaceae</taxon>
        <taxon>Escherichia</taxon>
    </lineage>
</organism>
<dbReference type="GO" id="GO:0005737">
    <property type="term" value="C:cytoplasm"/>
    <property type="evidence" value="ECO:0007669"/>
    <property type="project" value="TreeGrafter"/>
</dbReference>
<dbReference type="InterPro" id="IPR036604">
    <property type="entry name" value="PurS-like_sf"/>
</dbReference>
<accession>A0AAX2K7P2</accession>
<dbReference type="InterPro" id="IPR040707">
    <property type="entry name" value="FGAR-AT_N"/>
</dbReference>
<evidence type="ECO:0000256" key="1">
    <source>
        <dbReference type="ARBA" id="ARBA00022598"/>
    </source>
</evidence>
<sequence length="161" mass="18154">MMEILRGSPALSAFRINKLLARFQAARLPVHNIYAEYVHFADLNAPLNDDEHAQLERLLKYGPALASHAPQGKLLLVTPRPGTISPWSSKATDIAHNCGLQQVNRLERGVAYYIEAGTLTNEQWQQVTAELHDRMMETVFFALDDAEQLFAHHQPTPVTQR</sequence>
<evidence type="ECO:0000259" key="5">
    <source>
        <dbReference type="Pfam" id="PF18076"/>
    </source>
</evidence>
<keyword evidence="2" id="KW-0547">Nucleotide-binding</keyword>
<dbReference type="PANTHER" id="PTHR10099">
    <property type="entry name" value="PHOSPHORIBOSYLFORMYLGLYCINAMIDINE SYNTHASE"/>
    <property type="match status" value="1"/>
</dbReference>
<evidence type="ECO:0000313" key="6">
    <source>
        <dbReference type="EMBL" id="STM22627.1"/>
    </source>
</evidence>
<reference evidence="6 7" key="1">
    <citation type="submission" date="2018-06" db="EMBL/GenBank/DDBJ databases">
        <authorList>
            <consortium name="Pathogen Informatics"/>
            <person name="Doyle S."/>
        </authorList>
    </citation>
    <scope>NUCLEOTIDE SEQUENCE [LARGE SCALE GENOMIC DNA]</scope>
    <source>
        <strain evidence="6 7">NCTC8333</strain>
    </source>
</reference>
<dbReference type="AlphaFoldDB" id="A0AAX2K7P2"/>
<keyword evidence="4" id="KW-0067">ATP-binding</keyword>